<dbReference type="InterPro" id="IPR025447">
    <property type="entry name" value="DUF4192"/>
</dbReference>
<organism evidence="1 2">
    <name type="scientific">Plantactinospora mayteni</name>
    <dbReference type="NCBI Taxonomy" id="566021"/>
    <lineage>
        <taxon>Bacteria</taxon>
        <taxon>Bacillati</taxon>
        <taxon>Actinomycetota</taxon>
        <taxon>Actinomycetes</taxon>
        <taxon>Micromonosporales</taxon>
        <taxon>Micromonosporaceae</taxon>
        <taxon>Plantactinospora</taxon>
    </lineage>
</organism>
<dbReference type="EMBL" id="BONX01000006">
    <property type="protein sequence ID" value="GIG94571.1"/>
    <property type="molecule type" value="Genomic_DNA"/>
</dbReference>
<dbReference type="Pfam" id="PF13830">
    <property type="entry name" value="DUF4192"/>
    <property type="match status" value="1"/>
</dbReference>
<dbReference type="Proteomes" id="UP000621500">
    <property type="component" value="Unassembled WGS sequence"/>
</dbReference>
<proteinExistence type="predicted"/>
<evidence type="ECO:0008006" key="3">
    <source>
        <dbReference type="Google" id="ProtNLM"/>
    </source>
</evidence>
<sequence length="435" mass="46330">MSDNNIATMATTYGVRAGFDYATFAFSDSYPIPSVFVVASGMAYFRGPDGHLWFAPDKGDGDPRVDWHRPQNVAEFDRRQGNGKYHTDPEYQEAIAELCREVDASIATKAFPNTKLAVRSPADLVAAVPYLVGHHPDDGSLVVVVVGSGRIVFVARVDLPDPDAPASEVRELAACLTPIVAQQQPITAIVGYGDAGRVDPALRTVAQACTAAGMLVRDLLRVTAGRWFSLTCDDPACCPPQGTPFDPTTSLIAVQATAAGIVALPDRAAIAARFAPVEGDARERMRHATDAAVNRLETLVEAGDDAVHEAGAAAVRDALRKHDGGEYLSDDEMAWLTLLLADTSVRDLAMELSQRHDRHVTFWAEVTRRAEPPLVPAPATLLAVTAWRCGDGGLAAMAAERALQADPTYSLADLLLSAVRAGLPPSVIEQAISGD</sequence>
<protein>
    <recommendedName>
        <fullName evidence="3">DUF4192 domain-containing protein</fullName>
    </recommendedName>
</protein>
<accession>A0ABQ4EIK4</accession>
<evidence type="ECO:0000313" key="1">
    <source>
        <dbReference type="EMBL" id="GIG94571.1"/>
    </source>
</evidence>
<gene>
    <name evidence="1" type="ORF">Pma05_11440</name>
</gene>
<evidence type="ECO:0000313" key="2">
    <source>
        <dbReference type="Proteomes" id="UP000621500"/>
    </source>
</evidence>
<reference evidence="1 2" key="1">
    <citation type="submission" date="2021-01" db="EMBL/GenBank/DDBJ databases">
        <title>Whole genome shotgun sequence of Plantactinospora mayteni NBRC 109088.</title>
        <authorList>
            <person name="Komaki H."/>
            <person name="Tamura T."/>
        </authorList>
    </citation>
    <scope>NUCLEOTIDE SEQUENCE [LARGE SCALE GENOMIC DNA]</scope>
    <source>
        <strain evidence="1 2">NBRC 109088</strain>
    </source>
</reference>
<dbReference type="RefSeq" id="WP_239311729.1">
    <property type="nucleotide sequence ID" value="NZ_BAAAZQ010000005.1"/>
</dbReference>
<comment type="caution">
    <text evidence="1">The sequence shown here is derived from an EMBL/GenBank/DDBJ whole genome shotgun (WGS) entry which is preliminary data.</text>
</comment>
<keyword evidence="2" id="KW-1185">Reference proteome</keyword>
<name>A0ABQ4EIK4_9ACTN</name>